<comment type="caution">
    <text evidence="5">The sequence shown here is derived from an EMBL/GenBank/DDBJ whole genome shotgun (WGS) entry which is preliminary data.</text>
</comment>
<keyword evidence="3" id="KW-0808">Transferase</keyword>
<dbReference type="PANTHER" id="PTHR43630">
    <property type="entry name" value="POLY-BETA-1,6-N-ACETYL-D-GLUCOSAMINE SYNTHASE"/>
    <property type="match status" value="1"/>
</dbReference>
<gene>
    <name evidence="5" type="ORF">IAB06_04890</name>
</gene>
<dbReference type="GO" id="GO:0016757">
    <property type="term" value="F:glycosyltransferase activity"/>
    <property type="evidence" value="ECO:0007669"/>
    <property type="project" value="UniProtKB-KW"/>
</dbReference>
<dbReference type="EMBL" id="DVNI01000075">
    <property type="protein sequence ID" value="HIU64350.1"/>
    <property type="molecule type" value="Genomic_DNA"/>
</dbReference>
<feature type="transmembrane region" description="Helical" evidence="4">
    <location>
        <begin position="12"/>
        <end position="32"/>
    </location>
</feature>
<dbReference type="InterPro" id="IPR029044">
    <property type="entry name" value="Nucleotide-diphossugar_trans"/>
</dbReference>
<keyword evidence="4" id="KW-0812">Transmembrane</keyword>
<dbReference type="Pfam" id="PF13641">
    <property type="entry name" value="Glyco_tranf_2_3"/>
    <property type="match status" value="1"/>
</dbReference>
<reference evidence="5" key="1">
    <citation type="submission" date="2020-10" db="EMBL/GenBank/DDBJ databases">
        <authorList>
            <person name="Gilroy R."/>
        </authorList>
    </citation>
    <scope>NUCLEOTIDE SEQUENCE</scope>
    <source>
        <strain evidence="5">CHK160-1198</strain>
    </source>
</reference>
<evidence type="ECO:0000313" key="6">
    <source>
        <dbReference type="Proteomes" id="UP000824099"/>
    </source>
</evidence>
<evidence type="ECO:0000256" key="2">
    <source>
        <dbReference type="ARBA" id="ARBA00022676"/>
    </source>
</evidence>
<reference evidence="5" key="2">
    <citation type="journal article" date="2021" name="PeerJ">
        <title>Extensive microbial diversity within the chicken gut microbiome revealed by metagenomics and culture.</title>
        <authorList>
            <person name="Gilroy R."/>
            <person name="Ravi A."/>
            <person name="Getino M."/>
            <person name="Pursley I."/>
            <person name="Horton D.L."/>
            <person name="Alikhan N.F."/>
            <person name="Baker D."/>
            <person name="Gharbi K."/>
            <person name="Hall N."/>
            <person name="Watson M."/>
            <person name="Adriaenssens E.M."/>
            <person name="Foster-Nyarko E."/>
            <person name="Jarju S."/>
            <person name="Secka A."/>
            <person name="Antonio M."/>
            <person name="Oren A."/>
            <person name="Chaudhuri R.R."/>
            <person name="La Ragione R."/>
            <person name="Hildebrand F."/>
            <person name="Pallen M.J."/>
        </authorList>
    </citation>
    <scope>NUCLEOTIDE SEQUENCE</scope>
    <source>
        <strain evidence="5">CHK160-1198</strain>
    </source>
</reference>
<dbReference type="SUPFAM" id="SSF53448">
    <property type="entry name" value="Nucleotide-diphospho-sugar transferases"/>
    <property type="match status" value="1"/>
</dbReference>
<evidence type="ECO:0000256" key="3">
    <source>
        <dbReference type="ARBA" id="ARBA00022679"/>
    </source>
</evidence>
<dbReference type="AlphaFoldDB" id="A0A9D1MQD8"/>
<comment type="similarity">
    <text evidence="1">Belongs to the glycosyltransferase 2 family.</text>
</comment>
<feature type="transmembrane region" description="Helical" evidence="4">
    <location>
        <begin position="305"/>
        <end position="337"/>
    </location>
</feature>
<name>A0A9D1MQD8_9FIRM</name>
<dbReference type="Proteomes" id="UP000824099">
    <property type="component" value="Unassembled WGS sequence"/>
</dbReference>
<sequence>MDDALQITTLISIWLSLLMSLTTFVGAIYFWLRHSKVLVKITPLKRYPKVTLVVPAHNEELVISKTTQAILNLNYPADRLEVFIYADNCSDGTAKVAQKIISQYPERRANIQVIERTGTGGKAGVLNDALKIAHGEYLGVYDADAMPEENALYFLVKKILENPEKYKAAFGRNKTRNARQNFLTKCINQEIVVTQRIQHCGIWQLFKIGRIPGTNFIINTDYVRSIGGWRNGALTEDTDISFKIMGSGSLIALAYNSEAFQQEPERLKDYYFQRLRWAKGNYEVVINNFHHLFDKSNWRVKLETIYYSCTFFWFNLAIVLSDIIFIANLSALIIHIWDPTVELPFTISRSNILLAQILLFNWLLMILLYILQINVAMNTQYGQSTNEQLWLSLASYFTYSQLFIVVSVHAVNSVMMDRIFHRDSTKWVKTKRFAD</sequence>
<feature type="transmembrane region" description="Helical" evidence="4">
    <location>
        <begin position="357"/>
        <end position="377"/>
    </location>
</feature>
<accession>A0A9D1MQD8</accession>
<protein>
    <submittedName>
        <fullName evidence="5">Glycosyltransferase</fullName>
    </submittedName>
</protein>
<evidence type="ECO:0000313" key="5">
    <source>
        <dbReference type="EMBL" id="HIU64350.1"/>
    </source>
</evidence>
<dbReference type="Gene3D" id="3.90.550.10">
    <property type="entry name" value="Spore Coat Polysaccharide Biosynthesis Protein SpsA, Chain A"/>
    <property type="match status" value="1"/>
</dbReference>
<feature type="transmembrane region" description="Helical" evidence="4">
    <location>
        <begin position="389"/>
        <end position="411"/>
    </location>
</feature>
<evidence type="ECO:0000256" key="4">
    <source>
        <dbReference type="SAM" id="Phobius"/>
    </source>
</evidence>
<evidence type="ECO:0000256" key="1">
    <source>
        <dbReference type="ARBA" id="ARBA00006739"/>
    </source>
</evidence>
<organism evidence="5 6">
    <name type="scientific">Candidatus Avacidaminococcus intestinavium</name>
    <dbReference type="NCBI Taxonomy" id="2840684"/>
    <lineage>
        <taxon>Bacteria</taxon>
        <taxon>Bacillati</taxon>
        <taxon>Bacillota</taxon>
        <taxon>Negativicutes</taxon>
        <taxon>Acidaminococcales</taxon>
        <taxon>Acidaminococcaceae</taxon>
        <taxon>Acidaminococcaceae incertae sedis</taxon>
        <taxon>Candidatus Avacidaminococcus</taxon>
    </lineage>
</organism>
<dbReference type="PANTHER" id="PTHR43630:SF1">
    <property type="entry name" value="POLY-BETA-1,6-N-ACETYL-D-GLUCOSAMINE SYNTHASE"/>
    <property type="match status" value="1"/>
</dbReference>
<dbReference type="CDD" id="cd06423">
    <property type="entry name" value="CESA_like"/>
    <property type="match status" value="1"/>
</dbReference>
<keyword evidence="4" id="KW-1133">Transmembrane helix</keyword>
<keyword evidence="4" id="KW-0472">Membrane</keyword>
<proteinExistence type="inferred from homology"/>
<keyword evidence="2" id="KW-0328">Glycosyltransferase</keyword>